<evidence type="ECO:0000313" key="11">
    <source>
        <dbReference type="Proteomes" id="UP000285832"/>
    </source>
</evidence>
<dbReference type="Proteomes" id="UP000260793">
    <property type="component" value="Unassembled WGS sequence"/>
</dbReference>
<dbReference type="SMART" id="SM00448">
    <property type="entry name" value="REC"/>
    <property type="match status" value="1"/>
</dbReference>
<dbReference type="Pfam" id="PF00072">
    <property type="entry name" value="Response_reg"/>
    <property type="match status" value="1"/>
</dbReference>
<dbReference type="EMBL" id="QRMI01000023">
    <property type="protein sequence ID" value="RHJ60446.1"/>
    <property type="molecule type" value="Genomic_DNA"/>
</dbReference>
<dbReference type="PROSITE" id="PS50110">
    <property type="entry name" value="RESPONSE_REGULATORY"/>
    <property type="match status" value="1"/>
</dbReference>
<evidence type="ECO:0000256" key="2">
    <source>
        <dbReference type="ARBA" id="ARBA00024867"/>
    </source>
</evidence>
<feature type="modified residue" description="4-aspartylphosphate" evidence="3">
    <location>
        <position position="57"/>
    </location>
</feature>
<reference evidence="9 10" key="1">
    <citation type="submission" date="2018-08" db="EMBL/GenBank/DDBJ databases">
        <title>A genome reference for cultivated species of the human gut microbiota.</title>
        <authorList>
            <person name="Zou Y."/>
            <person name="Xue W."/>
            <person name="Luo G."/>
        </authorList>
    </citation>
    <scope>NUCLEOTIDE SEQUENCE [LARGE SCALE GENOMIC DNA]</scope>
    <source>
        <strain evidence="8 11">AM09-9</strain>
        <strain evidence="7 10">AM25-1LB</strain>
        <strain evidence="6 9">TF11-7</strain>
    </source>
</reference>
<dbReference type="InterPro" id="IPR001789">
    <property type="entry name" value="Sig_transdc_resp-reg_receiver"/>
</dbReference>
<dbReference type="GO" id="GO:0000156">
    <property type="term" value="F:phosphorelay response regulator activity"/>
    <property type="evidence" value="ECO:0007669"/>
    <property type="project" value="InterPro"/>
</dbReference>
<proteinExistence type="predicted"/>
<dbReference type="Proteomes" id="UP000284902">
    <property type="component" value="Unassembled WGS sequence"/>
</dbReference>
<dbReference type="Gene3D" id="2.40.50.1020">
    <property type="entry name" value="LytTr DNA-binding domain"/>
    <property type="match status" value="1"/>
</dbReference>
<dbReference type="InterPro" id="IPR011006">
    <property type="entry name" value="CheY-like_superfamily"/>
</dbReference>
<dbReference type="InterPro" id="IPR046947">
    <property type="entry name" value="LytR-like"/>
</dbReference>
<keyword evidence="3" id="KW-0597">Phosphoprotein</keyword>
<protein>
    <recommendedName>
        <fullName evidence="1">Stage 0 sporulation protein A homolog</fullName>
    </recommendedName>
</protein>
<evidence type="ECO:0000259" key="4">
    <source>
        <dbReference type="PROSITE" id="PS50110"/>
    </source>
</evidence>
<gene>
    <name evidence="8" type="ORF">DW116_09585</name>
    <name evidence="7" type="ORF">DW672_02030</name>
    <name evidence="6" type="ORF">DXD17_03565</name>
</gene>
<dbReference type="AlphaFoldDB" id="A0A3E4LVY2"/>
<evidence type="ECO:0000313" key="9">
    <source>
        <dbReference type="Proteomes" id="UP000260793"/>
    </source>
</evidence>
<dbReference type="InterPro" id="IPR007492">
    <property type="entry name" value="LytTR_DNA-bd_dom"/>
</dbReference>
<dbReference type="PANTHER" id="PTHR37299">
    <property type="entry name" value="TRANSCRIPTIONAL REGULATOR-RELATED"/>
    <property type="match status" value="1"/>
</dbReference>
<dbReference type="EMBL" id="QRHG01000004">
    <property type="protein sequence ID" value="RHF62639.1"/>
    <property type="molecule type" value="Genomic_DNA"/>
</dbReference>
<evidence type="ECO:0000313" key="7">
    <source>
        <dbReference type="EMBL" id="RHF62639.1"/>
    </source>
</evidence>
<name>A0A3E4LVY2_9FIRM</name>
<evidence type="ECO:0000256" key="3">
    <source>
        <dbReference type="PROSITE-ProRule" id="PRU00169"/>
    </source>
</evidence>
<dbReference type="SUPFAM" id="SSF52172">
    <property type="entry name" value="CheY-like"/>
    <property type="match status" value="1"/>
</dbReference>
<dbReference type="RefSeq" id="WP_117687784.1">
    <property type="nucleotide sequence ID" value="NZ_CAJMJQ010000004.1"/>
</dbReference>
<evidence type="ECO:0000313" key="10">
    <source>
        <dbReference type="Proteomes" id="UP000284902"/>
    </source>
</evidence>
<evidence type="ECO:0000259" key="5">
    <source>
        <dbReference type="PROSITE" id="PS50930"/>
    </source>
</evidence>
<dbReference type="PROSITE" id="PS50930">
    <property type="entry name" value="HTH_LYTTR"/>
    <property type="match status" value="1"/>
</dbReference>
<evidence type="ECO:0000313" key="8">
    <source>
        <dbReference type="EMBL" id="RHJ60446.1"/>
    </source>
</evidence>
<keyword evidence="6" id="KW-0238">DNA-binding</keyword>
<dbReference type="Proteomes" id="UP000285832">
    <property type="component" value="Unassembled WGS sequence"/>
</dbReference>
<dbReference type="Gene3D" id="3.40.50.2300">
    <property type="match status" value="1"/>
</dbReference>
<evidence type="ECO:0000256" key="1">
    <source>
        <dbReference type="ARBA" id="ARBA00018672"/>
    </source>
</evidence>
<comment type="function">
    <text evidence="2">May play the central regulatory role in sporulation. It may be an element of the effector pathway responsible for the activation of sporulation genes in response to nutritional stress. Spo0A may act in concert with spo0H (a sigma factor) to control the expression of some genes that are critical to the sporulation process.</text>
</comment>
<accession>A0A3E4LVY2</accession>
<dbReference type="GO" id="GO:0003677">
    <property type="term" value="F:DNA binding"/>
    <property type="evidence" value="ECO:0007669"/>
    <property type="project" value="UniProtKB-KW"/>
</dbReference>
<comment type="caution">
    <text evidence="6">The sequence shown here is derived from an EMBL/GenBank/DDBJ whole genome shotgun (WGS) entry which is preliminary data.</text>
</comment>
<sequence length="239" mass="27624">MTIAIVDDIKEERVLLRTRLEKIFHQKDMGFHCCEYENGEAFLEASKDQDITVLFLDIYMDGANGIEIAKEFRKSNKDCLLIFTTTSSDHALEGFQVRAMHYLVKPYTEDELSSLTDEILSRIPTPEKTLPLKVNGSEFQVPFKTIVHADHFSHMIHIHTTAKKELVIRQSFSSFTAPLKEDSRFFVCNRGTIINMEHAVDFDGTMFLLDDGSKIAVSRELSKLARQHFMDYLFQREDF</sequence>
<dbReference type="PANTHER" id="PTHR37299:SF1">
    <property type="entry name" value="STAGE 0 SPORULATION PROTEIN A HOMOLOG"/>
    <property type="match status" value="1"/>
</dbReference>
<dbReference type="Pfam" id="PF04397">
    <property type="entry name" value="LytTR"/>
    <property type="match status" value="1"/>
</dbReference>
<dbReference type="SMART" id="SM00850">
    <property type="entry name" value="LytTR"/>
    <property type="match status" value="1"/>
</dbReference>
<evidence type="ECO:0000313" key="6">
    <source>
        <dbReference type="EMBL" id="RGK41589.1"/>
    </source>
</evidence>
<organism evidence="6 9">
    <name type="scientific">[Ruminococcus] lactaris</name>
    <dbReference type="NCBI Taxonomy" id="46228"/>
    <lineage>
        <taxon>Bacteria</taxon>
        <taxon>Bacillati</taxon>
        <taxon>Bacillota</taxon>
        <taxon>Clostridia</taxon>
        <taxon>Lachnospirales</taxon>
        <taxon>Lachnospiraceae</taxon>
        <taxon>Mediterraneibacter</taxon>
    </lineage>
</organism>
<feature type="domain" description="HTH LytTR-type" evidence="5">
    <location>
        <begin position="130"/>
        <end position="231"/>
    </location>
</feature>
<feature type="domain" description="Response regulatory" evidence="4">
    <location>
        <begin position="2"/>
        <end position="120"/>
    </location>
</feature>
<dbReference type="EMBL" id="QSQN01000007">
    <property type="protein sequence ID" value="RGK41589.1"/>
    <property type="molecule type" value="Genomic_DNA"/>
</dbReference>